<proteinExistence type="predicted"/>
<evidence type="ECO:0000313" key="5">
    <source>
        <dbReference type="Proteomes" id="UP000663825"/>
    </source>
</evidence>
<dbReference type="OrthoDB" id="10009769at2759"/>
<feature type="compositionally biased region" description="Polar residues" evidence="2">
    <location>
        <begin position="17"/>
        <end position="32"/>
    </location>
</feature>
<gene>
    <name evidence="4" type="ORF">TIS948_LOCUS27996</name>
</gene>
<feature type="region of interest" description="Disordered" evidence="2">
    <location>
        <begin position="1"/>
        <end position="34"/>
    </location>
</feature>
<reference evidence="4" key="1">
    <citation type="submission" date="2021-02" db="EMBL/GenBank/DDBJ databases">
        <authorList>
            <person name="Nowell W R."/>
        </authorList>
    </citation>
    <scope>NUCLEOTIDE SEQUENCE</scope>
</reference>
<sequence>MQPMQHLKPDFLLAQSPRPTNGKENNEPSTPLSVKRKQVFINEKNTSILQLWDQKLRLSNDRMEENNEPSTPLSVKRKQVFINEKNTSILQLWDQKLRLSNDRMEAYALSEMANIERLRTVEQQITSTVDEITNEFKQRIQSVLSNNQLLLTQVPHTLAPSTLFKDGQHMSSEAFFDEMNKRYFTNDKSFEKYAETMELFRSTFLTLKKNNDQLRAQMKNVNINQTLLEMQERLEDALLERDSYVSLYTMAKIRAEKAEEKNNKSNEQQQSIVELLVEKFGFADRVLDSNTVLARDLFKPDTNIEIFINFNVQLSTGEQGYIETAKGCPPGKFKICIPNGILPETKELISKNDDESIEPVRVILKFRKYLFQSDANLDQIN</sequence>
<comment type="caution">
    <text evidence="4">The sequence shown here is derived from an EMBL/GenBank/DDBJ whole genome shotgun (WGS) entry which is preliminary data.</text>
</comment>
<dbReference type="EMBL" id="CAJNXB010005049">
    <property type="protein sequence ID" value="CAF3404330.1"/>
    <property type="molecule type" value="Genomic_DNA"/>
</dbReference>
<dbReference type="AlphaFoldDB" id="A0A818ADA2"/>
<dbReference type="Pfam" id="PF21131">
    <property type="entry name" value="eEFSec_4th"/>
    <property type="match status" value="1"/>
</dbReference>
<dbReference type="Proteomes" id="UP000663825">
    <property type="component" value="Unassembled WGS sequence"/>
</dbReference>
<accession>A0A818ADA2</accession>
<protein>
    <recommendedName>
        <fullName evidence="3">Selenocysteine-specific elongation factor C-terminal RIFT domain-containing protein</fullName>
    </recommendedName>
</protein>
<name>A0A818ADA2_9BILA</name>
<feature type="domain" description="Selenocysteine-specific elongation factor C-terminal RIFT" evidence="3">
    <location>
        <begin position="278"/>
        <end position="373"/>
    </location>
</feature>
<dbReference type="InterPro" id="IPR049394">
    <property type="entry name" value="eEFSec_C"/>
</dbReference>
<evidence type="ECO:0000256" key="2">
    <source>
        <dbReference type="SAM" id="MobiDB-lite"/>
    </source>
</evidence>
<keyword evidence="1" id="KW-0175">Coiled coil</keyword>
<evidence type="ECO:0000313" key="4">
    <source>
        <dbReference type="EMBL" id="CAF3404330.1"/>
    </source>
</evidence>
<evidence type="ECO:0000256" key="1">
    <source>
        <dbReference type="SAM" id="Coils"/>
    </source>
</evidence>
<evidence type="ECO:0000259" key="3">
    <source>
        <dbReference type="Pfam" id="PF21131"/>
    </source>
</evidence>
<organism evidence="4 5">
    <name type="scientific">Rotaria socialis</name>
    <dbReference type="NCBI Taxonomy" id="392032"/>
    <lineage>
        <taxon>Eukaryota</taxon>
        <taxon>Metazoa</taxon>
        <taxon>Spiralia</taxon>
        <taxon>Gnathifera</taxon>
        <taxon>Rotifera</taxon>
        <taxon>Eurotatoria</taxon>
        <taxon>Bdelloidea</taxon>
        <taxon>Philodinida</taxon>
        <taxon>Philodinidae</taxon>
        <taxon>Rotaria</taxon>
    </lineage>
</organism>
<feature type="coiled-coil region" evidence="1">
    <location>
        <begin position="204"/>
        <end position="270"/>
    </location>
</feature>